<dbReference type="Proteomes" id="UP001449225">
    <property type="component" value="Unassembled WGS sequence"/>
</dbReference>
<keyword evidence="1" id="KW-0732">Signal</keyword>
<dbReference type="InterPro" id="IPR036761">
    <property type="entry name" value="TTHA0802/YceI-like_sf"/>
</dbReference>
<evidence type="ECO:0000313" key="4">
    <source>
        <dbReference type="Proteomes" id="UP001449225"/>
    </source>
</evidence>
<dbReference type="Pfam" id="PF04264">
    <property type="entry name" value="YceI"/>
    <property type="match status" value="1"/>
</dbReference>
<feature type="signal peptide" evidence="1">
    <location>
        <begin position="1"/>
        <end position="22"/>
    </location>
</feature>
<comment type="caution">
    <text evidence="3">The sequence shown here is derived from an EMBL/GenBank/DDBJ whole genome shotgun (WGS) entry which is preliminary data.</text>
</comment>
<dbReference type="EMBL" id="JBBMRA010000010">
    <property type="protein sequence ID" value="MEM5536984.1"/>
    <property type="molecule type" value="Genomic_DNA"/>
</dbReference>
<reference evidence="3 4" key="1">
    <citation type="submission" date="2024-03" db="EMBL/GenBank/DDBJ databases">
        <title>Community enrichment and isolation of bacterial strains for fucoidan degradation.</title>
        <authorList>
            <person name="Sichert A."/>
        </authorList>
    </citation>
    <scope>NUCLEOTIDE SEQUENCE [LARGE SCALE GENOMIC DNA]</scope>
    <source>
        <strain evidence="3 4">AS76</strain>
    </source>
</reference>
<evidence type="ECO:0000259" key="2">
    <source>
        <dbReference type="SMART" id="SM00867"/>
    </source>
</evidence>
<accession>A0ABU9TTE5</accession>
<protein>
    <submittedName>
        <fullName evidence="3">YceI family protein</fullName>
    </submittedName>
</protein>
<proteinExistence type="predicted"/>
<name>A0ABU9TTE5_9GAMM</name>
<gene>
    <name evidence="3" type="ORF">WNY58_11335</name>
</gene>
<dbReference type="RefSeq" id="WP_067985734.1">
    <property type="nucleotide sequence ID" value="NZ_JBBMRA010000010.1"/>
</dbReference>
<dbReference type="Gene3D" id="2.40.128.110">
    <property type="entry name" value="Lipid/polyisoprenoid-binding, YceI-like"/>
    <property type="match status" value="1"/>
</dbReference>
<sequence length="191" mass="20853">MKSKFFKGLALATLISASPLYAADYVIDTKGAHASIEFRISHLGISWLTGRFNTFNGDFSYDAKSPADASINVEVDVASFDSNHAERNKHIRGDEYLNVKEHPTASFKSTSFTPNAEGGGVMKGMLTLYGTTKEVAIDVDKVGEGEDPWGGYRVGFSGTLELKPHEFGMNYKLGPAAETVYMDLNIEGIRK</sequence>
<dbReference type="SMART" id="SM00867">
    <property type="entry name" value="YceI"/>
    <property type="match status" value="1"/>
</dbReference>
<evidence type="ECO:0000256" key="1">
    <source>
        <dbReference type="SAM" id="SignalP"/>
    </source>
</evidence>
<dbReference type="SUPFAM" id="SSF101874">
    <property type="entry name" value="YceI-like"/>
    <property type="match status" value="1"/>
</dbReference>
<dbReference type="InterPro" id="IPR007372">
    <property type="entry name" value="Lipid/polyisoprenoid-bd_YceI"/>
</dbReference>
<feature type="chain" id="PRO_5047536066" evidence="1">
    <location>
        <begin position="23"/>
        <end position="191"/>
    </location>
</feature>
<feature type="domain" description="Lipid/polyisoprenoid-binding YceI-like" evidence="2">
    <location>
        <begin position="24"/>
        <end position="189"/>
    </location>
</feature>
<dbReference type="PANTHER" id="PTHR34406:SF1">
    <property type="entry name" value="PROTEIN YCEI"/>
    <property type="match status" value="1"/>
</dbReference>
<dbReference type="NCBIfam" id="NF002994">
    <property type="entry name" value="PRK03757.1"/>
    <property type="match status" value="1"/>
</dbReference>
<keyword evidence="4" id="KW-1185">Reference proteome</keyword>
<dbReference type="PANTHER" id="PTHR34406">
    <property type="entry name" value="PROTEIN YCEI"/>
    <property type="match status" value="1"/>
</dbReference>
<organism evidence="3 4">
    <name type="scientific">Neptuniibacter pectenicola</name>
    <dbReference type="NCBI Taxonomy" id="1806669"/>
    <lineage>
        <taxon>Bacteria</taxon>
        <taxon>Pseudomonadati</taxon>
        <taxon>Pseudomonadota</taxon>
        <taxon>Gammaproteobacteria</taxon>
        <taxon>Oceanospirillales</taxon>
        <taxon>Oceanospirillaceae</taxon>
        <taxon>Neptuniibacter</taxon>
    </lineage>
</organism>
<evidence type="ECO:0000313" key="3">
    <source>
        <dbReference type="EMBL" id="MEM5536984.1"/>
    </source>
</evidence>